<evidence type="ECO:0000313" key="2">
    <source>
        <dbReference type="EMBL" id="KAK2703716.1"/>
    </source>
</evidence>
<feature type="region of interest" description="Disordered" evidence="1">
    <location>
        <begin position="365"/>
        <end position="390"/>
    </location>
</feature>
<dbReference type="EMBL" id="JAVRJZ010000078">
    <property type="protein sequence ID" value="KAK2703716.1"/>
    <property type="molecule type" value="Genomic_DNA"/>
</dbReference>
<keyword evidence="3" id="KW-1185">Reference proteome</keyword>
<accession>A0AA88HA51</accession>
<feature type="compositionally biased region" description="Basic and acidic residues" evidence="1">
    <location>
        <begin position="135"/>
        <end position="153"/>
    </location>
</feature>
<feature type="compositionally biased region" description="Polar residues" evidence="1">
    <location>
        <begin position="173"/>
        <end position="186"/>
    </location>
</feature>
<sequence>MELSFNLPTRIKFARSLENHEILDHTRSKTEDSVQYKIGDFWRSLKAVMDAESPEEKFEQKEILITYGEAGAYLGLAIFNFLSAIKIHKELKVKKARLQREKDEEGSEEGSEEDRAEKEVSEVGSLEGGGVSSEDGGRGAEGRAGREEVETASEKLPNSKNQRKRPQEPRSHLQGQLEQTRQVQKLQENRDRVHKLQRFLVQGANQGQGLNQQRISSAKGISFKKGLRYRPHYNINPIHSKLCSPEAFPLHSGRRQDKRTNLIESVPEELIESDIAFEEFEQDIQAKEVALGYLEAAAYTVITVLNFKTAVASQLEFYRKKKEEEDEHHTEEGYHESSHSDSEIAEPYYDESAHQLMHREGKIDQIKGDSISEHTPKTKEAQKSGDKINESHKEEIVKLVDEATELLHRKAEDNKTSSNSTEHQSLKRGKRTFSSIFEQLKGVSWIASKIIRLI</sequence>
<dbReference type="AlphaFoldDB" id="A0AA88HA51"/>
<name>A0AA88HA51_ARTSF</name>
<organism evidence="2 3">
    <name type="scientific">Artemia franciscana</name>
    <name type="common">Brine shrimp</name>
    <name type="synonym">Artemia sanfranciscana</name>
    <dbReference type="NCBI Taxonomy" id="6661"/>
    <lineage>
        <taxon>Eukaryota</taxon>
        <taxon>Metazoa</taxon>
        <taxon>Ecdysozoa</taxon>
        <taxon>Arthropoda</taxon>
        <taxon>Crustacea</taxon>
        <taxon>Branchiopoda</taxon>
        <taxon>Anostraca</taxon>
        <taxon>Artemiidae</taxon>
        <taxon>Artemia</taxon>
    </lineage>
</organism>
<proteinExistence type="predicted"/>
<feature type="region of interest" description="Disordered" evidence="1">
    <location>
        <begin position="322"/>
        <end position="343"/>
    </location>
</feature>
<gene>
    <name evidence="2" type="ORF">QYM36_017873</name>
</gene>
<evidence type="ECO:0000313" key="3">
    <source>
        <dbReference type="Proteomes" id="UP001187531"/>
    </source>
</evidence>
<dbReference type="Proteomes" id="UP001187531">
    <property type="component" value="Unassembled WGS sequence"/>
</dbReference>
<feature type="region of interest" description="Disordered" evidence="1">
    <location>
        <begin position="409"/>
        <end position="429"/>
    </location>
</feature>
<evidence type="ECO:0000256" key="1">
    <source>
        <dbReference type="SAM" id="MobiDB-lite"/>
    </source>
</evidence>
<protein>
    <submittedName>
        <fullName evidence="2">Uncharacterized protein</fullName>
    </submittedName>
</protein>
<comment type="caution">
    <text evidence="2">The sequence shown here is derived from an EMBL/GenBank/DDBJ whole genome shotgun (WGS) entry which is preliminary data.</text>
</comment>
<reference evidence="2" key="1">
    <citation type="submission" date="2023-07" db="EMBL/GenBank/DDBJ databases">
        <title>Chromosome-level genome assembly of Artemia franciscana.</title>
        <authorList>
            <person name="Jo E."/>
        </authorList>
    </citation>
    <scope>NUCLEOTIDE SEQUENCE</scope>
    <source>
        <tissue evidence="2">Whole body</tissue>
    </source>
</reference>
<feature type="region of interest" description="Disordered" evidence="1">
    <location>
        <begin position="96"/>
        <end position="189"/>
    </location>
</feature>
<feature type="compositionally biased region" description="Basic and acidic residues" evidence="1">
    <location>
        <begin position="322"/>
        <end position="342"/>
    </location>
</feature>